<dbReference type="Pfam" id="PF08687">
    <property type="entry name" value="ASD2"/>
    <property type="match status" value="1"/>
</dbReference>
<feature type="compositionally biased region" description="Acidic residues" evidence="6">
    <location>
        <begin position="344"/>
        <end position="363"/>
    </location>
</feature>
<comment type="subcellular location">
    <subcellularLocation>
        <location evidence="1">Cytoplasm</location>
        <location evidence="1">Cytoskeleton</location>
    </subcellularLocation>
</comment>
<keyword evidence="9" id="KW-1185">Reference proteome</keyword>
<name>A0A1I8P828_STOCA</name>
<feature type="region of interest" description="Disordered" evidence="6">
    <location>
        <begin position="454"/>
        <end position="496"/>
    </location>
</feature>
<dbReference type="GO" id="GO:0016324">
    <property type="term" value="C:apical plasma membrane"/>
    <property type="evidence" value="ECO:0007669"/>
    <property type="project" value="TreeGrafter"/>
</dbReference>
<evidence type="ECO:0000313" key="9">
    <source>
        <dbReference type="Proteomes" id="UP000095300"/>
    </source>
</evidence>
<feature type="compositionally biased region" description="Low complexity" evidence="6">
    <location>
        <begin position="103"/>
        <end position="122"/>
    </location>
</feature>
<evidence type="ECO:0000256" key="3">
    <source>
        <dbReference type="ARBA" id="ARBA00022490"/>
    </source>
</evidence>
<evidence type="ECO:0000256" key="1">
    <source>
        <dbReference type="ARBA" id="ARBA00004245"/>
    </source>
</evidence>
<keyword evidence="4" id="KW-0206">Cytoskeleton</keyword>
<keyword evidence="3" id="KW-0963">Cytoplasm</keyword>
<dbReference type="EnsemblMetazoa" id="SCAU005698-RB">
    <property type="protein sequence ID" value="SCAU005698-PB"/>
    <property type="gene ID" value="SCAU005698"/>
</dbReference>
<evidence type="ECO:0000256" key="5">
    <source>
        <dbReference type="SAM" id="Coils"/>
    </source>
</evidence>
<feature type="region of interest" description="Disordered" evidence="6">
    <location>
        <begin position="204"/>
        <end position="245"/>
    </location>
</feature>
<feature type="domain" description="ASD2" evidence="7">
    <location>
        <begin position="497"/>
        <end position="771"/>
    </location>
</feature>
<proteinExistence type="inferred from homology"/>
<dbReference type="Proteomes" id="UP000095300">
    <property type="component" value="Unassembled WGS sequence"/>
</dbReference>
<keyword evidence="5" id="KW-0175">Coiled coil</keyword>
<accession>A0A1I8P828</accession>
<evidence type="ECO:0000259" key="7">
    <source>
        <dbReference type="PROSITE" id="PS51307"/>
    </source>
</evidence>
<evidence type="ECO:0000313" key="8">
    <source>
        <dbReference type="EnsemblMetazoa" id="SCAU005698-PB"/>
    </source>
</evidence>
<feature type="region of interest" description="Disordered" evidence="6">
    <location>
        <begin position="340"/>
        <end position="384"/>
    </location>
</feature>
<feature type="region of interest" description="Disordered" evidence="6">
    <location>
        <begin position="68"/>
        <end position="142"/>
    </location>
</feature>
<feature type="compositionally biased region" description="Low complexity" evidence="6">
    <location>
        <begin position="218"/>
        <end position="229"/>
    </location>
</feature>
<dbReference type="PANTHER" id="PTHR15012:SF32">
    <property type="entry name" value="PROTEIN SHROOM"/>
    <property type="match status" value="1"/>
</dbReference>
<dbReference type="GO" id="GO:0030864">
    <property type="term" value="C:cortical actin cytoskeleton"/>
    <property type="evidence" value="ECO:0007669"/>
    <property type="project" value="TreeGrafter"/>
</dbReference>
<dbReference type="GO" id="GO:0007015">
    <property type="term" value="P:actin filament organization"/>
    <property type="evidence" value="ECO:0007669"/>
    <property type="project" value="TreeGrafter"/>
</dbReference>
<feature type="compositionally biased region" description="Pro residues" evidence="6">
    <location>
        <begin position="364"/>
        <end position="377"/>
    </location>
</feature>
<organism evidence="8 9">
    <name type="scientific">Stomoxys calcitrans</name>
    <name type="common">Stable fly</name>
    <name type="synonym">Conops calcitrans</name>
    <dbReference type="NCBI Taxonomy" id="35570"/>
    <lineage>
        <taxon>Eukaryota</taxon>
        <taxon>Metazoa</taxon>
        <taxon>Ecdysozoa</taxon>
        <taxon>Arthropoda</taxon>
        <taxon>Hexapoda</taxon>
        <taxon>Insecta</taxon>
        <taxon>Pterygota</taxon>
        <taxon>Neoptera</taxon>
        <taxon>Endopterygota</taxon>
        <taxon>Diptera</taxon>
        <taxon>Brachycera</taxon>
        <taxon>Muscomorpha</taxon>
        <taxon>Muscoidea</taxon>
        <taxon>Muscidae</taxon>
        <taxon>Stomoxys</taxon>
    </lineage>
</organism>
<dbReference type="GO" id="GO:0043296">
    <property type="term" value="C:apical junction complex"/>
    <property type="evidence" value="ECO:0007669"/>
    <property type="project" value="TreeGrafter"/>
</dbReference>
<dbReference type="InterPro" id="IPR014799">
    <property type="entry name" value="ASD2_dom"/>
</dbReference>
<feature type="region of interest" description="Disordered" evidence="6">
    <location>
        <begin position="541"/>
        <end position="571"/>
    </location>
</feature>
<gene>
    <name evidence="8" type="primary">106091654</name>
</gene>
<dbReference type="InterPro" id="IPR027685">
    <property type="entry name" value="Shroom_fam"/>
</dbReference>
<feature type="compositionally biased region" description="Polar residues" evidence="6">
    <location>
        <begin position="86"/>
        <end position="102"/>
    </location>
</feature>
<comment type="similarity">
    <text evidence="2">Belongs to the shroom family.</text>
</comment>
<evidence type="ECO:0000256" key="6">
    <source>
        <dbReference type="SAM" id="MobiDB-lite"/>
    </source>
</evidence>
<evidence type="ECO:0000256" key="2">
    <source>
        <dbReference type="ARBA" id="ARBA00006469"/>
    </source>
</evidence>
<sequence length="775" mass="85367">MTSDKKFISNHKFAGCNSKASYLPRQSLEKQASSDPDHGSYKLTLHSNEDLVGSTTKSTYDILAQQSTKLPPNNLPDVLPLGAKLQPSSNNSINSQASLRYGSNNNISNSSSSSQSSPTQSQAPVANCYPAYPPSQQRYSTPVLNSFNLNNTNYSRSQSYDTNASNHNVAKYMTQSSLDLKKPSLGMSLNLEATIEEHPSNMLMESREPSLKDQQQNSSLSSLSSLSESCASHEERLNGSGGSLNNNSVHLESSIAPPSLFRAELVNTTFAGGNANSKKSVTRQESLRENIEKITQLQSQLMSAHISDSGLMMGHGYTSSLSPHTNSNRTSQANVIDIPKTLELEEEPMDTNDDYHDDDDDETTPPPSATPPPPPTTTSPLETPACVEEEVLVMKKTSYTTNTASPIKPPKEVERQDFESATAEHILSQLDSSTDGLKLVQRSEIILRVNPSTVETASQTDDITDSELKSLTDASNSNSKEAETANRATTLQPRQRLPIEDECEKLSKELAPLLQSNDALVQLLCPPGNKTVQDYVSNLYNPNVHQRPSKRDVGTSTLTRNSQHQHHTKNKEEEKITVELKLTEVEIAPDSCDILKSKVDELIKYLNNKVRILSKEQAALDEESAVNDDLGNALLDQLCDKVKPIEESKCRTYIADVGHITGLLLSLSERLARAENQLTAVGDNNTEKKSLENKRDRLHEQLTEAKRLKADIDRRGLSVKTLLEKNLSADEYADFDYFINMKAKLITDARDIADKIKMGEEIITALSDTLIQSDC</sequence>
<feature type="compositionally biased region" description="Low complexity" evidence="6">
    <location>
        <begin position="70"/>
        <end position="81"/>
    </location>
</feature>
<feature type="coiled-coil region" evidence="5">
    <location>
        <begin position="664"/>
        <end position="715"/>
    </location>
</feature>
<reference evidence="8" key="1">
    <citation type="submission" date="2020-05" db="UniProtKB">
        <authorList>
            <consortium name="EnsemblMetazoa"/>
        </authorList>
    </citation>
    <scope>IDENTIFICATION</scope>
    <source>
        <strain evidence="8">USDA</strain>
    </source>
</reference>
<evidence type="ECO:0000256" key="4">
    <source>
        <dbReference type="ARBA" id="ARBA00023212"/>
    </source>
</evidence>
<dbReference type="AlphaFoldDB" id="A0A1I8P828"/>
<dbReference type="Gene3D" id="6.10.250.3120">
    <property type="match status" value="1"/>
</dbReference>
<dbReference type="PROSITE" id="PS51307">
    <property type="entry name" value="ASD2"/>
    <property type="match status" value="1"/>
</dbReference>
<dbReference type="GO" id="GO:0005912">
    <property type="term" value="C:adherens junction"/>
    <property type="evidence" value="ECO:0007669"/>
    <property type="project" value="TreeGrafter"/>
</dbReference>
<dbReference type="GO" id="GO:0000902">
    <property type="term" value="P:cell morphogenesis"/>
    <property type="evidence" value="ECO:0007669"/>
    <property type="project" value="TreeGrafter"/>
</dbReference>
<dbReference type="PANTHER" id="PTHR15012">
    <property type="entry name" value="APICAL PROTEIN/SHROOM-RELATED"/>
    <property type="match status" value="1"/>
</dbReference>
<protein>
    <recommendedName>
        <fullName evidence="7">ASD2 domain-containing protein</fullName>
    </recommendedName>
</protein>
<dbReference type="VEuPathDB" id="VectorBase:SCAU005698"/>
<dbReference type="GO" id="GO:0051015">
    <property type="term" value="F:actin filament binding"/>
    <property type="evidence" value="ECO:0007669"/>
    <property type="project" value="InterPro"/>
</dbReference>